<proteinExistence type="predicted"/>
<accession>A0A1H6ZSE4</accession>
<dbReference type="PANTHER" id="PTHR46390">
    <property type="entry name" value="MANNOSE-1-PHOSPHATE GUANYLYLTRANSFERASE"/>
    <property type="match status" value="1"/>
</dbReference>
<dbReference type="STRING" id="856736.SAMN04488058_11065"/>
<protein>
    <submittedName>
        <fullName evidence="3">Mannose-1-phosphate guanylyltransferase (GDP) /mannose-6-phosphate isomerase, type 2</fullName>
    </submittedName>
</protein>
<dbReference type="Pfam" id="PF00483">
    <property type="entry name" value="NTP_transferase"/>
    <property type="match status" value="1"/>
</dbReference>
<keyword evidence="3" id="KW-0548">Nucleotidyltransferase</keyword>
<dbReference type="Proteomes" id="UP000199223">
    <property type="component" value="Unassembled WGS sequence"/>
</dbReference>
<dbReference type="InterPro" id="IPR054566">
    <property type="entry name" value="ManC/GMP-like_b-helix"/>
</dbReference>
<dbReference type="CDD" id="cd02509">
    <property type="entry name" value="GDP-M1P_Guanylyltransferase"/>
    <property type="match status" value="1"/>
</dbReference>
<dbReference type="GO" id="GO:0016853">
    <property type="term" value="F:isomerase activity"/>
    <property type="evidence" value="ECO:0007669"/>
    <property type="project" value="UniProtKB-KW"/>
</dbReference>
<name>A0A1H6ZSE4_9DEIO</name>
<dbReference type="Gene3D" id="3.90.550.10">
    <property type="entry name" value="Spore Coat Polysaccharide Biosynthesis Protein SpsA, Chain A"/>
    <property type="match status" value="1"/>
</dbReference>
<feature type="domain" description="Nucleotidyl transferase" evidence="1">
    <location>
        <begin position="2"/>
        <end position="223"/>
    </location>
</feature>
<reference evidence="4" key="1">
    <citation type="submission" date="2016-10" db="EMBL/GenBank/DDBJ databases">
        <authorList>
            <person name="Varghese N."/>
            <person name="Submissions S."/>
        </authorList>
    </citation>
    <scope>NUCLEOTIDE SEQUENCE [LARGE SCALE GENOMIC DNA]</scope>
    <source>
        <strain evidence="4">CGMCC 1.10218</strain>
    </source>
</reference>
<dbReference type="SUPFAM" id="SSF159283">
    <property type="entry name" value="Guanosine diphospho-D-mannose pyrophosphorylase/mannose-6-phosphate isomerase linker domain"/>
    <property type="match status" value="1"/>
</dbReference>
<dbReference type="GO" id="GO:0009298">
    <property type="term" value="P:GDP-mannose biosynthetic process"/>
    <property type="evidence" value="ECO:0007669"/>
    <property type="project" value="TreeGrafter"/>
</dbReference>
<sequence>MVVTGTDYRAQVLEHLPEMPLENLLVEPVARDTAPAVLYAALRIAQEDPQAIMGVFPADHRVTDAEAFDRLIERTISVAQKTERLITVGVTPTFAATGYGYIQQGAVLSAGLLPAYEVTRFTEKPDQTTAQQFLDTGLYTWNSGMFVWRVETILNAFKKYQPVMFKQLSEAIGRRGQAKLREVFPQIEKISIDYAILEKSDRVAVIPAEFGWDDLGDWNALERLLKSQGENVAVGRHVGLDTEGAILYTTNGDDLIATIGLDDVVVVRAEDVTLVVRKDRTQDIKKVVQRLKAHPELERFA</sequence>
<evidence type="ECO:0000313" key="3">
    <source>
        <dbReference type="EMBL" id="SEJ54517.1"/>
    </source>
</evidence>
<dbReference type="InterPro" id="IPR005835">
    <property type="entry name" value="NTP_transferase_dom"/>
</dbReference>
<evidence type="ECO:0000259" key="2">
    <source>
        <dbReference type="Pfam" id="PF22640"/>
    </source>
</evidence>
<dbReference type="PANTHER" id="PTHR46390:SF1">
    <property type="entry name" value="MANNOSE-1-PHOSPHATE GUANYLYLTRANSFERASE"/>
    <property type="match status" value="1"/>
</dbReference>
<feature type="domain" description="MannoseP isomerase/GMP-like beta-helix" evidence="2">
    <location>
        <begin position="235"/>
        <end position="291"/>
    </location>
</feature>
<dbReference type="InterPro" id="IPR049577">
    <property type="entry name" value="GMPP_N"/>
</dbReference>
<keyword evidence="3" id="KW-0413">Isomerase</keyword>
<evidence type="ECO:0000259" key="1">
    <source>
        <dbReference type="Pfam" id="PF00483"/>
    </source>
</evidence>
<dbReference type="InterPro" id="IPR051161">
    <property type="entry name" value="Mannose-6P_isomerase_type2"/>
</dbReference>
<dbReference type="SUPFAM" id="SSF53448">
    <property type="entry name" value="Nucleotide-diphospho-sugar transferases"/>
    <property type="match status" value="1"/>
</dbReference>
<keyword evidence="3" id="KW-0808">Transferase</keyword>
<dbReference type="EMBL" id="FNZA01000010">
    <property type="protein sequence ID" value="SEJ54517.1"/>
    <property type="molecule type" value="Genomic_DNA"/>
</dbReference>
<dbReference type="Pfam" id="PF22640">
    <property type="entry name" value="ManC_GMP_beta-helix"/>
    <property type="match status" value="1"/>
</dbReference>
<gene>
    <name evidence="3" type="ORF">SAMN04488058_11065</name>
</gene>
<dbReference type="GO" id="GO:0004475">
    <property type="term" value="F:mannose-1-phosphate guanylyltransferase (GTP) activity"/>
    <property type="evidence" value="ECO:0007669"/>
    <property type="project" value="InterPro"/>
</dbReference>
<keyword evidence="4" id="KW-1185">Reference proteome</keyword>
<organism evidence="3 4">
    <name type="scientific">Deinococcus reticulitermitis</name>
    <dbReference type="NCBI Taxonomy" id="856736"/>
    <lineage>
        <taxon>Bacteria</taxon>
        <taxon>Thermotogati</taxon>
        <taxon>Deinococcota</taxon>
        <taxon>Deinococci</taxon>
        <taxon>Deinococcales</taxon>
        <taxon>Deinococcaceae</taxon>
        <taxon>Deinococcus</taxon>
    </lineage>
</organism>
<dbReference type="AlphaFoldDB" id="A0A1H6ZSE4"/>
<evidence type="ECO:0000313" key="4">
    <source>
        <dbReference type="Proteomes" id="UP000199223"/>
    </source>
</evidence>
<dbReference type="InterPro" id="IPR029044">
    <property type="entry name" value="Nucleotide-diphossugar_trans"/>
</dbReference>